<dbReference type="RefSeq" id="WP_014389221.1">
    <property type="nucleotide sequence ID" value="NC_017025.1"/>
</dbReference>
<reference evidence="2 3" key="1">
    <citation type="journal article" date="2012" name="J. Bacteriol.">
        <title>Complete Genome Sequence of Flavobacterium indicum GPSTA100-9T, Isolated from Warm Spring Water.</title>
        <authorList>
            <person name="Barbier P."/>
            <person name="Houel A."/>
            <person name="Loux V."/>
            <person name="Poulain J."/>
            <person name="Bernardet J.F."/>
            <person name="Touchon M."/>
            <person name="Duchaud E."/>
        </authorList>
    </citation>
    <scope>NUCLEOTIDE SEQUENCE [LARGE SCALE GENOMIC DNA]</scope>
    <source>
        <strain evidence="3">DSM 17447 / CIP 109464 / GPTSA100-9</strain>
    </source>
</reference>
<evidence type="ECO:0008006" key="4">
    <source>
        <dbReference type="Google" id="ProtNLM"/>
    </source>
</evidence>
<name>H8XPN7_FLAIG</name>
<dbReference type="Proteomes" id="UP000007599">
    <property type="component" value="Chromosome I"/>
</dbReference>
<gene>
    <name evidence="2" type="ordered locus">KQS_10905</name>
</gene>
<dbReference type="OrthoDB" id="1405967at2"/>
<dbReference type="KEGG" id="fin:KQS_10905"/>
<dbReference type="EMBL" id="HE774682">
    <property type="protein sequence ID" value="CCG54103.1"/>
    <property type="molecule type" value="Genomic_DNA"/>
</dbReference>
<accession>H8XPN7</accession>
<evidence type="ECO:0000313" key="2">
    <source>
        <dbReference type="EMBL" id="CCG54103.1"/>
    </source>
</evidence>
<dbReference type="eggNOG" id="COG4313">
    <property type="taxonomic scope" value="Bacteria"/>
</dbReference>
<feature type="chain" id="PRO_5003617292" description="Transporter" evidence="1">
    <location>
        <begin position="19"/>
        <end position="328"/>
    </location>
</feature>
<evidence type="ECO:0000256" key="1">
    <source>
        <dbReference type="SAM" id="SignalP"/>
    </source>
</evidence>
<sequence>MKKIISALLFVLVMQAHEKPKFNTQNANKMEYNNPSYFGNRNIKTTYFDDCDACGCSASGGSMGFASMLNSNFVGVRYFNQHYRSNDGLYSNSPWLNENYNTLQVWARIPIVKGVQISTLLPYHFHSLNTKTGSQEISGMGDVTVVGLVTVYQTHKDSTVFKHNWQVGVGIKAPTGEYKETSAGSVNPSFQVGTGSWDYLFSSEYVLRFKKMGINNLLNYVVKTENKKEYRFGNQFNYGSTLYYLFEKNQMAIAPQLGVAGEVYASNYQYGEKVRNTTGDVLFGKIGVEIGWNKFSLGATYFKPINQNLMSGLVEAKSRWTLNINYKL</sequence>
<organism evidence="2 3">
    <name type="scientific">Flavobacterium indicum (strain DSM 17447 / CIP 109464 / GPTSA100-9)</name>
    <dbReference type="NCBI Taxonomy" id="1094466"/>
    <lineage>
        <taxon>Bacteria</taxon>
        <taxon>Pseudomonadati</taxon>
        <taxon>Bacteroidota</taxon>
        <taxon>Flavobacteriia</taxon>
        <taxon>Flavobacteriales</taxon>
        <taxon>Flavobacteriaceae</taxon>
        <taxon>Flavobacterium</taxon>
    </lineage>
</organism>
<dbReference type="PATRIC" id="fig|1094466.5.peg.2139"/>
<keyword evidence="1" id="KW-0732">Signal</keyword>
<feature type="signal peptide" evidence="1">
    <location>
        <begin position="1"/>
        <end position="18"/>
    </location>
</feature>
<dbReference type="STRING" id="1094466.KQS_10905"/>
<keyword evidence="3" id="KW-1185">Reference proteome</keyword>
<reference evidence="3" key="2">
    <citation type="submission" date="2012-03" db="EMBL/GenBank/DDBJ databases">
        <title>Complete genome sequence of Flavobacterium indicum GPTSA100-9T, isolated from warm spring water.</title>
        <authorList>
            <person name="Barbier P."/>
            <person name="Houel A."/>
            <person name="Loux V."/>
            <person name="Poulain J."/>
            <person name="Bernardet J.-F."/>
            <person name="Touchon M."/>
            <person name="Duchaud E."/>
        </authorList>
    </citation>
    <scope>NUCLEOTIDE SEQUENCE [LARGE SCALE GENOMIC DNA]</scope>
    <source>
        <strain evidence="3">DSM 17447 / CIP 109464 / GPTSA100-9</strain>
    </source>
</reference>
<evidence type="ECO:0000313" key="3">
    <source>
        <dbReference type="Proteomes" id="UP000007599"/>
    </source>
</evidence>
<proteinExistence type="predicted"/>
<dbReference type="AlphaFoldDB" id="H8XPN7"/>
<dbReference type="HOGENOM" id="CLU_070589_0_0_10"/>
<protein>
    <recommendedName>
        <fullName evidence="4">Transporter</fullName>
    </recommendedName>
</protein>